<comment type="caution">
    <text evidence="2">The sequence shown here is derived from an EMBL/GenBank/DDBJ whole genome shotgun (WGS) entry which is preliminary data.</text>
</comment>
<dbReference type="GO" id="GO:0010073">
    <property type="term" value="P:meristem maintenance"/>
    <property type="evidence" value="ECO:0007669"/>
    <property type="project" value="InterPro"/>
</dbReference>
<dbReference type="PANTHER" id="PTHR46033">
    <property type="entry name" value="PROTEIN MAIN-LIKE 2"/>
    <property type="match status" value="1"/>
</dbReference>
<dbReference type="EMBL" id="SDMP01000020">
    <property type="protein sequence ID" value="RYQ86605.1"/>
    <property type="molecule type" value="Genomic_DNA"/>
</dbReference>
<dbReference type="InterPro" id="IPR019557">
    <property type="entry name" value="AminoTfrase-like_pln_mobile"/>
</dbReference>
<organism evidence="2 3">
    <name type="scientific">Arachis hypogaea</name>
    <name type="common">Peanut</name>
    <dbReference type="NCBI Taxonomy" id="3818"/>
    <lineage>
        <taxon>Eukaryota</taxon>
        <taxon>Viridiplantae</taxon>
        <taxon>Streptophyta</taxon>
        <taxon>Embryophyta</taxon>
        <taxon>Tracheophyta</taxon>
        <taxon>Spermatophyta</taxon>
        <taxon>Magnoliopsida</taxon>
        <taxon>eudicotyledons</taxon>
        <taxon>Gunneridae</taxon>
        <taxon>Pentapetalae</taxon>
        <taxon>rosids</taxon>
        <taxon>fabids</taxon>
        <taxon>Fabales</taxon>
        <taxon>Fabaceae</taxon>
        <taxon>Papilionoideae</taxon>
        <taxon>50 kb inversion clade</taxon>
        <taxon>dalbergioids sensu lato</taxon>
        <taxon>Dalbergieae</taxon>
        <taxon>Pterocarpus clade</taxon>
        <taxon>Arachis</taxon>
    </lineage>
</organism>
<dbReference type="InterPro" id="IPR044824">
    <property type="entry name" value="MAIN-like"/>
</dbReference>
<dbReference type="Pfam" id="PF10536">
    <property type="entry name" value="PMD"/>
    <property type="match status" value="1"/>
</dbReference>
<accession>A0A444XA89</accession>
<evidence type="ECO:0000259" key="1">
    <source>
        <dbReference type="Pfam" id="PF10536"/>
    </source>
</evidence>
<dbReference type="AlphaFoldDB" id="A0A444XA89"/>
<keyword evidence="3" id="KW-1185">Reference proteome</keyword>
<reference evidence="2 3" key="1">
    <citation type="submission" date="2019-01" db="EMBL/GenBank/DDBJ databases">
        <title>Sequencing of cultivated peanut Arachis hypogaea provides insights into genome evolution and oil improvement.</title>
        <authorList>
            <person name="Chen X."/>
        </authorList>
    </citation>
    <scope>NUCLEOTIDE SEQUENCE [LARGE SCALE GENOMIC DNA]</scope>
    <source>
        <strain evidence="3">cv. Fuhuasheng</strain>
        <tissue evidence="2">Leaves</tissue>
    </source>
</reference>
<proteinExistence type="predicted"/>
<evidence type="ECO:0000313" key="2">
    <source>
        <dbReference type="EMBL" id="RYQ86605.1"/>
    </source>
</evidence>
<protein>
    <recommendedName>
        <fullName evidence="1">Aminotransferase-like plant mobile domain-containing protein</fullName>
    </recommendedName>
</protein>
<dbReference type="PANTHER" id="PTHR46033:SF8">
    <property type="entry name" value="PROTEIN MAINTENANCE OF MERISTEMS-LIKE"/>
    <property type="match status" value="1"/>
</dbReference>
<dbReference type="Proteomes" id="UP000289738">
    <property type="component" value="Chromosome B10"/>
</dbReference>
<feature type="domain" description="Aminotransferase-like plant mobile" evidence="1">
    <location>
        <begin position="19"/>
        <end position="205"/>
    </location>
</feature>
<gene>
    <name evidence="2" type="ORF">Ahy_B10g106258</name>
</gene>
<evidence type="ECO:0000313" key="3">
    <source>
        <dbReference type="Proteomes" id="UP000289738"/>
    </source>
</evidence>
<sequence>MQDTFGKIPGGADDATVRRYARAYIMMILGTQLFGDKSNTSLHIRWLPYVARLEDIGWYSWGSVALPWLYRCMCRVANKNIVKLAGPLQLLQSWIFWQFPSFRPVGYDTFGWHLASRWSGYNPTASEKGPRVAHWRLRIDLLQASDMSYSSHDVVLVVHPEMLKPRHTTLWRSVTALIYFAVKEWHQVDQILPQFGRVQPLPRPALNIDFLMAKNGRGGDRWFPYSLPFWHLHWTSRADHVLPFNVVPNLKLRWSSNILCVSGTEHNTFARISLLSHGIQAQI</sequence>
<name>A0A444XA89_ARAHY</name>